<proteinExistence type="predicted"/>
<keyword evidence="3" id="KW-1185">Reference proteome</keyword>
<dbReference type="KEGG" id="gsn:YC6258_05527"/>
<dbReference type="HOGENOM" id="CLU_3043962_0_0_6"/>
<evidence type="ECO:0000313" key="3">
    <source>
        <dbReference type="Proteomes" id="UP000032266"/>
    </source>
</evidence>
<gene>
    <name evidence="2" type="ORF">YC6258_05527</name>
</gene>
<name>A0A0C5VE11_9GAMM</name>
<organism evidence="2 3">
    <name type="scientific">Gynuella sunshinyii YC6258</name>
    <dbReference type="NCBI Taxonomy" id="1445510"/>
    <lineage>
        <taxon>Bacteria</taxon>
        <taxon>Pseudomonadati</taxon>
        <taxon>Pseudomonadota</taxon>
        <taxon>Gammaproteobacteria</taxon>
        <taxon>Oceanospirillales</taxon>
        <taxon>Saccharospirillaceae</taxon>
        <taxon>Gynuella</taxon>
    </lineage>
</organism>
<dbReference type="EMBL" id="CP007142">
    <property type="protein sequence ID" value="AJQ97555.1"/>
    <property type="molecule type" value="Genomic_DNA"/>
</dbReference>
<dbReference type="Proteomes" id="UP000032266">
    <property type="component" value="Chromosome"/>
</dbReference>
<dbReference type="AlphaFoldDB" id="A0A0C5VE11"/>
<feature type="region of interest" description="Disordered" evidence="1">
    <location>
        <begin position="1"/>
        <end position="21"/>
    </location>
</feature>
<evidence type="ECO:0000256" key="1">
    <source>
        <dbReference type="SAM" id="MobiDB-lite"/>
    </source>
</evidence>
<accession>A0A0C5VE11</accession>
<protein>
    <submittedName>
        <fullName evidence="2">Uncharacterized protein</fullName>
    </submittedName>
</protein>
<evidence type="ECO:0000313" key="2">
    <source>
        <dbReference type="EMBL" id="AJQ97555.1"/>
    </source>
</evidence>
<sequence>MRSASDPLPAKSPGRDERTNMVDRRAMFNHLTRLSGLAGLGFMEQVIYGFLGSA</sequence>
<reference evidence="2 3" key="1">
    <citation type="submission" date="2014-01" db="EMBL/GenBank/DDBJ databases">
        <title>Full genme sequencing of cellulolytic bacterium Gynuella sunshinyii YC6258T gen. nov., sp. nov.</title>
        <authorList>
            <person name="Khan H."/>
            <person name="Chung E.J."/>
            <person name="Chung Y.R."/>
        </authorList>
    </citation>
    <scope>NUCLEOTIDE SEQUENCE [LARGE SCALE GENOMIC DNA]</scope>
    <source>
        <strain evidence="2 3">YC6258</strain>
    </source>
</reference>